<keyword evidence="4 5" id="KW-0546">Nucleotide metabolism</keyword>
<feature type="binding site" evidence="5">
    <location>
        <position position="304"/>
    </location>
    <ligand>
        <name>substrate</name>
    </ligand>
</feature>
<feature type="site" description="Important for catalytic activity" evidence="5">
    <location>
        <position position="246"/>
    </location>
</feature>
<dbReference type="InterPro" id="IPR028892">
    <property type="entry name" value="ADE"/>
</dbReference>
<feature type="binding site" evidence="5">
    <location>
        <position position="222"/>
    </location>
    <ligand>
        <name>Zn(2+)</name>
        <dbReference type="ChEBI" id="CHEBI:29105"/>
        <note>catalytic</note>
    </ligand>
</feature>
<feature type="active site" description="Proton donor" evidence="5">
    <location>
        <position position="225"/>
    </location>
</feature>
<comment type="catalytic activity">
    <reaction evidence="5">
        <text>adenine + H2O + H(+) = hypoxanthine + NH4(+)</text>
        <dbReference type="Rhea" id="RHEA:23688"/>
        <dbReference type="ChEBI" id="CHEBI:15377"/>
        <dbReference type="ChEBI" id="CHEBI:15378"/>
        <dbReference type="ChEBI" id="CHEBI:16708"/>
        <dbReference type="ChEBI" id="CHEBI:17368"/>
        <dbReference type="ChEBI" id="CHEBI:28938"/>
        <dbReference type="EC" id="3.5.4.2"/>
    </reaction>
</comment>
<accession>A0A7C9THY0</accession>
<dbReference type="InterPro" id="IPR032466">
    <property type="entry name" value="Metal_Hydrolase"/>
</dbReference>
<dbReference type="GO" id="GO:0009117">
    <property type="term" value="P:nucleotide metabolic process"/>
    <property type="evidence" value="ECO:0007669"/>
    <property type="project" value="UniProtKB-KW"/>
</dbReference>
<feature type="domain" description="Adenosine deaminase" evidence="6">
    <location>
        <begin position="37"/>
        <end position="357"/>
    </location>
</feature>
<dbReference type="FunFam" id="3.20.20.140:FF:000039">
    <property type="entry name" value="Adenine deaminase"/>
    <property type="match status" value="1"/>
</dbReference>
<dbReference type="SUPFAM" id="SSF51556">
    <property type="entry name" value="Metallo-dependent hydrolases"/>
    <property type="match status" value="1"/>
</dbReference>
<dbReference type="GO" id="GO:0000034">
    <property type="term" value="F:adenine deaminase activity"/>
    <property type="evidence" value="ECO:0007669"/>
    <property type="project" value="UniProtKB-UniRule"/>
</dbReference>
<evidence type="ECO:0000256" key="2">
    <source>
        <dbReference type="ARBA" id="ARBA00022801"/>
    </source>
</evidence>
<comment type="function">
    <text evidence="5">Catalyzes the hydrolytic deamination of adenine to hypoxanthine. Plays an important role in the purine salvage pathway and in nitrogen catabolism.</text>
</comment>
<dbReference type="GO" id="GO:0043103">
    <property type="term" value="P:hypoxanthine salvage"/>
    <property type="evidence" value="ECO:0007669"/>
    <property type="project" value="UniProtKB-UniRule"/>
</dbReference>
<dbReference type="PANTHER" id="PTHR43114">
    <property type="entry name" value="ADENINE DEAMINASE"/>
    <property type="match status" value="1"/>
</dbReference>
<evidence type="ECO:0000313" key="8">
    <source>
        <dbReference type="Proteomes" id="UP000484255"/>
    </source>
</evidence>
<dbReference type="NCBIfam" id="NF006850">
    <property type="entry name" value="PRK09358.1-6"/>
    <property type="match status" value="1"/>
</dbReference>
<feature type="binding site" evidence="5">
    <location>
        <position position="303"/>
    </location>
    <ligand>
        <name>Zn(2+)</name>
        <dbReference type="ChEBI" id="CHEBI:29105"/>
        <note>catalytic</note>
    </ligand>
</feature>
<gene>
    <name evidence="7" type="ORF">G3A44_02215</name>
</gene>
<evidence type="ECO:0000256" key="4">
    <source>
        <dbReference type="ARBA" id="ARBA00023080"/>
    </source>
</evidence>
<evidence type="ECO:0000256" key="1">
    <source>
        <dbReference type="ARBA" id="ARBA00022723"/>
    </source>
</evidence>
<dbReference type="GO" id="GO:0006146">
    <property type="term" value="P:adenine catabolic process"/>
    <property type="evidence" value="ECO:0007669"/>
    <property type="project" value="UniProtKB-UniRule"/>
</dbReference>
<dbReference type="GO" id="GO:0005829">
    <property type="term" value="C:cytosol"/>
    <property type="evidence" value="ECO:0007669"/>
    <property type="project" value="TreeGrafter"/>
</dbReference>
<dbReference type="NCBIfam" id="TIGR01430">
    <property type="entry name" value="aden_deam"/>
    <property type="match status" value="1"/>
</dbReference>
<dbReference type="Pfam" id="PF00962">
    <property type="entry name" value="A_deaminase"/>
    <property type="match status" value="1"/>
</dbReference>
<dbReference type="CDD" id="cd01320">
    <property type="entry name" value="ADA"/>
    <property type="match status" value="1"/>
</dbReference>
<evidence type="ECO:0000313" key="7">
    <source>
        <dbReference type="EMBL" id="NDY90004.1"/>
    </source>
</evidence>
<comment type="similarity">
    <text evidence="5">Belongs to the metallo-dependent hydrolases superfamily. Adenosine and AMP deaminases family. Adenine deaminase type 2 subfamily.</text>
</comment>
<keyword evidence="3 5" id="KW-0862">Zinc</keyword>
<dbReference type="RefSeq" id="WP_163455870.1">
    <property type="nucleotide sequence ID" value="NZ_JAAGOH010000002.1"/>
</dbReference>
<reference evidence="7 8" key="1">
    <citation type="submission" date="2020-02" db="EMBL/GenBank/DDBJ databases">
        <title>Ideonella bacterium strain TBM-1.</title>
        <authorList>
            <person name="Chen W.-M."/>
        </authorList>
    </citation>
    <scope>NUCLEOTIDE SEQUENCE [LARGE SCALE GENOMIC DNA]</scope>
    <source>
        <strain evidence="7 8">TBM-1</strain>
    </source>
</reference>
<feature type="binding site" evidence="5">
    <location>
        <position position="42"/>
    </location>
    <ligand>
        <name>Zn(2+)</name>
        <dbReference type="ChEBI" id="CHEBI:29105"/>
        <note>catalytic</note>
    </ligand>
</feature>
<organism evidence="7 8">
    <name type="scientific">Ideonella livida</name>
    <dbReference type="NCBI Taxonomy" id="2707176"/>
    <lineage>
        <taxon>Bacteria</taxon>
        <taxon>Pseudomonadati</taxon>
        <taxon>Pseudomonadota</taxon>
        <taxon>Betaproteobacteria</taxon>
        <taxon>Burkholderiales</taxon>
        <taxon>Sphaerotilaceae</taxon>
        <taxon>Ideonella</taxon>
    </lineage>
</organism>
<dbReference type="GO" id="GO:0008270">
    <property type="term" value="F:zinc ion binding"/>
    <property type="evidence" value="ECO:0007669"/>
    <property type="project" value="UniProtKB-UniRule"/>
</dbReference>
<comment type="cofactor">
    <cofactor evidence="5">
        <name>Zn(2+)</name>
        <dbReference type="ChEBI" id="CHEBI:29105"/>
    </cofactor>
    <text evidence="5">Binds 1 zinc ion per subunit.</text>
</comment>
<dbReference type="HAMAP" id="MF_01962">
    <property type="entry name" value="Adenine_deaminase"/>
    <property type="match status" value="1"/>
</dbReference>
<evidence type="ECO:0000256" key="3">
    <source>
        <dbReference type="ARBA" id="ARBA00022833"/>
    </source>
</evidence>
<comment type="caution">
    <text evidence="7">The sequence shown here is derived from an EMBL/GenBank/DDBJ whole genome shotgun (WGS) entry which is preliminary data.</text>
</comment>
<proteinExistence type="inferred from homology"/>
<name>A0A7C9THY0_9BURK</name>
<dbReference type="Proteomes" id="UP000484255">
    <property type="component" value="Unassembled WGS sequence"/>
</dbReference>
<evidence type="ECO:0000259" key="6">
    <source>
        <dbReference type="Pfam" id="PF00962"/>
    </source>
</evidence>
<dbReference type="Gene3D" id="3.20.20.140">
    <property type="entry name" value="Metal-dependent hydrolases"/>
    <property type="match status" value="1"/>
</dbReference>
<dbReference type="PANTHER" id="PTHR43114:SF6">
    <property type="entry name" value="ADENINE DEAMINASE"/>
    <property type="match status" value="1"/>
</dbReference>
<keyword evidence="1 5" id="KW-0479">Metal-binding</keyword>
<keyword evidence="8" id="KW-1185">Reference proteome</keyword>
<feature type="binding site" evidence="5">
    <location>
        <position position="44"/>
    </location>
    <ligand>
        <name>Zn(2+)</name>
        <dbReference type="ChEBI" id="CHEBI:29105"/>
        <note>catalytic</note>
    </ligand>
</feature>
<protein>
    <recommendedName>
        <fullName evidence="5">Adenine deaminase</fullName>
        <shortName evidence="5">ADE</shortName>
        <ecNumber evidence="5">3.5.4.2</ecNumber>
    </recommendedName>
    <alternativeName>
        <fullName evidence="5">Adenine aminohydrolase</fullName>
        <shortName evidence="5">AAH</shortName>
    </alternativeName>
</protein>
<evidence type="ECO:0000256" key="5">
    <source>
        <dbReference type="HAMAP-Rule" id="MF_01962"/>
    </source>
</evidence>
<keyword evidence="2 5" id="KW-0378">Hydrolase</keyword>
<dbReference type="EC" id="3.5.4.2" evidence="5"/>
<dbReference type="AlphaFoldDB" id="A0A7C9THY0"/>
<dbReference type="InterPro" id="IPR006330">
    <property type="entry name" value="Ado/ade_deaminase"/>
</dbReference>
<dbReference type="EMBL" id="JAAGOH010000002">
    <property type="protein sequence ID" value="NDY90004.1"/>
    <property type="molecule type" value="Genomic_DNA"/>
</dbReference>
<sequence>MTAPQDAPLKAPWSFALPESVHRVPASALPALIERLPKAELHLHIEGSLEPELIFALAQRNGVALPYASVEALRAAYAFTDLQSFLDIYYAGASVLLQEQDFFDMAWAYLLRAQADQVVRAELFFDPQTHTERGVPFEVVIRGLHRACRQAQASLGVSADLILCFLRHLSEEEALATLQQALPYRDLFIGVGLDSAERGHPPEKFARVFAQARALGLHVVAHAGEEGPPAYVWSALDVLQVERIDHGVRSVEDPALMDRLAAQGVPLTVCPLSNLKLCVVRDLADHPLPTLLAAGLKATINADDPAYFGGYLNDNWRATFAALPQLGPAQAYALARHSLEATFAPPEVQAAWVARLDAAFEEAAAASAPLRP</sequence>
<dbReference type="InterPro" id="IPR001365">
    <property type="entry name" value="A_deaminase_dom"/>
</dbReference>